<organism evidence="8 9">
    <name type="scientific">candidate division WOR-3 bacterium</name>
    <dbReference type="NCBI Taxonomy" id="2052148"/>
    <lineage>
        <taxon>Bacteria</taxon>
        <taxon>Bacteria division WOR-3</taxon>
    </lineage>
</organism>
<evidence type="ECO:0000256" key="6">
    <source>
        <dbReference type="ARBA" id="ARBA00023136"/>
    </source>
</evidence>
<gene>
    <name evidence="8" type="ORF">DRP53_02975</name>
</gene>
<accession>A0A660SJW8</accession>
<comment type="caution">
    <text evidence="8">The sequence shown here is derived from an EMBL/GenBank/DDBJ whole genome shotgun (WGS) entry which is preliminary data.</text>
</comment>
<keyword evidence="4 7" id="KW-0812">Transmembrane</keyword>
<keyword evidence="6 7" id="KW-0472">Membrane</keyword>
<feature type="transmembrane region" description="Helical" evidence="7">
    <location>
        <begin position="51"/>
        <end position="71"/>
    </location>
</feature>
<comment type="subcellular location">
    <subcellularLocation>
        <location evidence="1">Cell membrane</location>
        <topology evidence="1">Multi-pass membrane protein</topology>
    </subcellularLocation>
</comment>
<dbReference type="Pfam" id="PF03773">
    <property type="entry name" value="ArsP_1"/>
    <property type="match status" value="1"/>
</dbReference>
<protein>
    <recommendedName>
        <fullName evidence="10">Permease</fullName>
    </recommendedName>
</protein>
<evidence type="ECO:0000256" key="5">
    <source>
        <dbReference type="ARBA" id="ARBA00022989"/>
    </source>
</evidence>
<name>A0A660SJW8_UNCW3</name>
<dbReference type="InterPro" id="IPR005524">
    <property type="entry name" value="DUF318"/>
</dbReference>
<evidence type="ECO:0000256" key="1">
    <source>
        <dbReference type="ARBA" id="ARBA00004651"/>
    </source>
</evidence>
<evidence type="ECO:0000313" key="8">
    <source>
        <dbReference type="EMBL" id="RKX71003.1"/>
    </source>
</evidence>
<dbReference type="GO" id="GO:0005886">
    <property type="term" value="C:plasma membrane"/>
    <property type="evidence" value="ECO:0007669"/>
    <property type="project" value="UniProtKB-SubCell"/>
</dbReference>
<evidence type="ECO:0000256" key="4">
    <source>
        <dbReference type="ARBA" id="ARBA00022692"/>
    </source>
</evidence>
<evidence type="ECO:0000256" key="3">
    <source>
        <dbReference type="ARBA" id="ARBA00022475"/>
    </source>
</evidence>
<comment type="similarity">
    <text evidence="2">Belongs to the UPF0718 family.</text>
</comment>
<keyword evidence="3" id="KW-1003">Cell membrane</keyword>
<proteinExistence type="inferred from homology"/>
<feature type="transmembrane region" description="Helical" evidence="7">
    <location>
        <begin position="78"/>
        <end position="96"/>
    </location>
</feature>
<sequence>MKRALSKTVRQILSFLPMLFGVVFLIGLFQALLPRSVYIAVFRKQPVIDSILGSLLGSILAGNPVTSYVLGGEFLRQGVSLVAVTAFLVAWVTVGVVQLPVEAMYLGRRFALLRNLFGFLFSILVAIVTVFLLSLL</sequence>
<evidence type="ECO:0000313" key="9">
    <source>
        <dbReference type="Proteomes" id="UP000268469"/>
    </source>
</evidence>
<evidence type="ECO:0000256" key="2">
    <source>
        <dbReference type="ARBA" id="ARBA00006386"/>
    </source>
</evidence>
<reference evidence="8 9" key="1">
    <citation type="submission" date="2018-06" db="EMBL/GenBank/DDBJ databases">
        <title>Extensive metabolic versatility and redundancy in microbially diverse, dynamic hydrothermal sediments.</title>
        <authorList>
            <person name="Dombrowski N."/>
            <person name="Teske A."/>
            <person name="Baker B.J."/>
        </authorList>
    </citation>
    <scope>NUCLEOTIDE SEQUENCE [LARGE SCALE GENOMIC DNA]</scope>
    <source>
        <strain evidence="8">B36_G15</strain>
    </source>
</reference>
<dbReference type="AlphaFoldDB" id="A0A660SJW8"/>
<feature type="transmembrane region" description="Helical" evidence="7">
    <location>
        <begin position="116"/>
        <end position="135"/>
    </location>
</feature>
<evidence type="ECO:0008006" key="10">
    <source>
        <dbReference type="Google" id="ProtNLM"/>
    </source>
</evidence>
<feature type="transmembrane region" description="Helical" evidence="7">
    <location>
        <begin position="12"/>
        <end position="31"/>
    </location>
</feature>
<keyword evidence="5 7" id="KW-1133">Transmembrane helix</keyword>
<dbReference type="Proteomes" id="UP000268469">
    <property type="component" value="Unassembled WGS sequence"/>
</dbReference>
<evidence type="ECO:0000256" key="7">
    <source>
        <dbReference type="SAM" id="Phobius"/>
    </source>
</evidence>
<dbReference type="EMBL" id="QNBE01000020">
    <property type="protein sequence ID" value="RKX71003.1"/>
    <property type="molecule type" value="Genomic_DNA"/>
</dbReference>